<reference evidence="3 4" key="1">
    <citation type="submission" date="2020-08" db="EMBL/GenBank/DDBJ databases">
        <title>Genomic Encyclopedia of Type Strains, Phase IV (KMG-IV): sequencing the most valuable type-strain genomes for metagenomic binning, comparative biology and taxonomic classification.</title>
        <authorList>
            <person name="Goeker M."/>
        </authorList>
    </citation>
    <scope>NUCLEOTIDE SEQUENCE [LARGE SCALE GENOMIC DNA]</scope>
    <source>
        <strain evidence="3 4">DSM 12252</strain>
    </source>
</reference>
<dbReference type="Pfam" id="PF06722">
    <property type="entry name" value="EryCIII-like_C"/>
    <property type="match status" value="1"/>
</dbReference>
<dbReference type="AlphaFoldDB" id="A0A7W8DLW7"/>
<dbReference type="InterPro" id="IPR050426">
    <property type="entry name" value="Glycosyltransferase_28"/>
</dbReference>
<feature type="domain" description="Glycosyltransferase family 28 N-terminal" evidence="1">
    <location>
        <begin position="4"/>
        <end position="130"/>
    </location>
</feature>
<proteinExistence type="predicted"/>
<dbReference type="EMBL" id="JACHIG010000011">
    <property type="protein sequence ID" value="MBB5034758.1"/>
    <property type="molecule type" value="Genomic_DNA"/>
</dbReference>
<organism evidence="3 4">
    <name type="scientific">Prosthecobacter vanneervenii</name>
    <dbReference type="NCBI Taxonomy" id="48466"/>
    <lineage>
        <taxon>Bacteria</taxon>
        <taxon>Pseudomonadati</taxon>
        <taxon>Verrucomicrobiota</taxon>
        <taxon>Verrucomicrobiia</taxon>
        <taxon>Verrucomicrobiales</taxon>
        <taxon>Verrucomicrobiaceae</taxon>
        <taxon>Prosthecobacter</taxon>
    </lineage>
</organism>
<dbReference type="GO" id="GO:0008194">
    <property type="term" value="F:UDP-glycosyltransferase activity"/>
    <property type="evidence" value="ECO:0007669"/>
    <property type="project" value="InterPro"/>
</dbReference>
<evidence type="ECO:0000259" key="1">
    <source>
        <dbReference type="Pfam" id="PF03033"/>
    </source>
</evidence>
<dbReference type="GO" id="GO:0016758">
    <property type="term" value="F:hexosyltransferase activity"/>
    <property type="evidence" value="ECO:0007669"/>
    <property type="project" value="InterPro"/>
</dbReference>
<keyword evidence="4" id="KW-1185">Reference proteome</keyword>
<dbReference type="Pfam" id="PF03033">
    <property type="entry name" value="Glyco_transf_28"/>
    <property type="match status" value="1"/>
</dbReference>
<dbReference type="Gene3D" id="3.40.50.2000">
    <property type="entry name" value="Glycogen Phosphorylase B"/>
    <property type="match status" value="2"/>
</dbReference>
<dbReference type="InterPro" id="IPR004276">
    <property type="entry name" value="GlycoTrans_28_N"/>
</dbReference>
<dbReference type="EC" id="2.4.1.-" evidence="3"/>
<evidence type="ECO:0000313" key="4">
    <source>
        <dbReference type="Proteomes" id="UP000590740"/>
    </source>
</evidence>
<sequence>MAEILLLPFGSAGDVFPFIWLGRQLKARGHRVRMITACLFEEHALRAGLEFISLGKRDEFEVMMRDPRIWKSGIGTKVVFDFAAKSVEPYLAAIESCGPVDLMLAPVTAFAARLAREKHGIPLLTVHLQPAVFVSAHETPLLHPAMRLFNKLPVWLKRLFLALPNPVDLFALPTVRRICQANGVKPPRSLWREWWDSPDGVLALFPEWFAQPQPDWPVKLMQWTFPLEDLAKEQALTPELQAFLDQGERPVVFTPGSANVQASRFFVVAAEAVRRIGCRAVFVTRDPGQVPKDLPAGVITVEYAPFSTLLRHAAVFVHHGGVGTMSQGFAAGVPQLIMAMAHDQPDNADRLERLGAGKGLSVRQFRAGRVETELKRLLNDERIQLAAKECATKLRHTAGADDLMSMIEACMQPIQPAA</sequence>
<dbReference type="CDD" id="cd03784">
    <property type="entry name" value="GT1_Gtf-like"/>
    <property type="match status" value="1"/>
</dbReference>
<comment type="caution">
    <text evidence="3">The sequence shown here is derived from an EMBL/GenBank/DDBJ whole genome shotgun (WGS) entry which is preliminary data.</text>
</comment>
<evidence type="ECO:0000313" key="3">
    <source>
        <dbReference type="EMBL" id="MBB5034758.1"/>
    </source>
</evidence>
<feature type="domain" description="Erythromycin biosynthesis protein CIII-like C-terminal" evidence="2">
    <location>
        <begin position="292"/>
        <end position="391"/>
    </location>
</feature>
<keyword evidence="3" id="KW-0328">Glycosyltransferase</keyword>
<dbReference type="GO" id="GO:0005975">
    <property type="term" value="P:carbohydrate metabolic process"/>
    <property type="evidence" value="ECO:0007669"/>
    <property type="project" value="InterPro"/>
</dbReference>
<dbReference type="PANTHER" id="PTHR48050:SF13">
    <property type="entry name" value="STEROL 3-BETA-GLUCOSYLTRANSFERASE UGT80A2"/>
    <property type="match status" value="1"/>
</dbReference>
<keyword evidence="3" id="KW-0808">Transferase</keyword>
<gene>
    <name evidence="3" type="ORF">HNQ65_004366</name>
</gene>
<dbReference type="InterPro" id="IPR002213">
    <property type="entry name" value="UDP_glucos_trans"/>
</dbReference>
<accession>A0A7W8DLW7</accession>
<dbReference type="RefSeq" id="WP_184342863.1">
    <property type="nucleotide sequence ID" value="NZ_JACHIG010000011.1"/>
</dbReference>
<dbReference type="PANTHER" id="PTHR48050">
    <property type="entry name" value="STEROL 3-BETA-GLUCOSYLTRANSFERASE"/>
    <property type="match status" value="1"/>
</dbReference>
<name>A0A7W8DLW7_9BACT</name>
<dbReference type="InterPro" id="IPR010610">
    <property type="entry name" value="EryCIII-like_C"/>
</dbReference>
<dbReference type="GO" id="GO:0033072">
    <property type="term" value="P:vancomycin biosynthetic process"/>
    <property type="evidence" value="ECO:0007669"/>
    <property type="project" value="UniProtKB-ARBA"/>
</dbReference>
<evidence type="ECO:0000259" key="2">
    <source>
        <dbReference type="Pfam" id="PF06722"/>
    </source>
</evidence>
<protein>
    <submittedName>
        <fullName evidence="3">Rhamnosyltransferase subunit B</fullName>
        <ecNumber evidence="3">2.4.1.-</ecNumber>
    </submittedName>
</protein>
<dbReference type="Proteomes" id="UP000590740">
    <property type="component" value="Unassembled WGS sequence"/>
</dbReference>
<dbReference type="SUPFAM" id="SSF53756">
    <property type="entry name" value="UDP-Glycosyltransferase/glycogen phosphorylase"/>
    <property type="match status" value="1"/>
</dbReference>